<accession>A0A2J8A889</accession>
<sequence length="1830" mass="186667">MHRRAERRCELFSCCGAYRIASGRLASTPVACCCVNARHARPMTCAPGGLGDAGQGVPNGVPCPLTQQLQRYDAKVHGGSLEGWGLNGSAVPQPQPQLQPAQPQRPTPDDAVAAVRPLRASWLTSVIGACTTWHALRALVRKRGPQMNAVHVTAVATRLTHLDAPQLPQPLLQRPPLPHQPQPPRPVQPLQAPPQPQPGKSRAGASASTSQGGASGPQWAELVRSVIALVERQVDLLDARGIANISWALAKVVARTATAGDEGDGVGASASSQGAGGGAEPPVPSTDVSSGRGETTVEGASASTSASASSQADGGEGNGAEPLSHDPPSGAGGEAAPASLRSATRRTVARLLALPAAEPHAGSAWQAQHLANALWAAASLDVAPGAAWRAAALAAAERMLTAPHGPAPGLSFSEEGLSQLLWAVAELRWSPGPGWMDAFYAEALRQAPDLTPHSAANVLLALARMAGADPSQEGRAGAGHDAEGQEADAGAAFHPPEAAWLHRLLLATAPRLAAADGAALANSVWALSVLAGPGGRAASASWGAGAEEGAVAGSGEAEAGAAWRDGGATASTSAPSSARSRRWPDGGGEPGAAQGSTAGVVASHAGAAGDGDALIPASWLTGLCAALLAPGMLKGCTDEQLSRVLWSLAALLTGGGREEGGRAGLPMGPPAALLAAAEAELLPRLASMPDQSFALASWGLARLQQHQQQRQQQQRGPAQEQLQQRLQRRPGQQLRLQPGRQQPAWMAAWLASSEARLPSLTSRGLLYCLRAAAAWGRSAPTDGPLGRRRGSALRWLQAALSAVQQPMHAAERPQLLVALLGAADACLAGALPATLLEAVAEAVLEGARGGAGSGAGEDAGGDAGGGAGAGSSGRRGRRRGGGLPPSAVPGCPWSAGSLLRCGAALARLGYVPPPAWRHAFLGRVVALAGLSNARAGPGHLAAASAAAGPHQTSRALEGDLSGLDAALLLSCSDRWGATASDATLEALLHGGGSMPYRAWEPRLAATVCRLLARQHAVPSLLQQQQQPLQQQQQQQQQQQAPQQQLGGRRQEQGQVQEVEADAPTRFGSQLYTAAIVAVAATAAPASVADALLSWGGAEAAVGAGGGGAGGAPVPVLQRSPWWPASAAVAPSAEPSGLGPGASSNGGGGGSSRRDSDGGGGGLAAGPGLLLSGAPPSPAARFVLQMLWRACAAHRHEKPAARLNGDPAVPVPSAPGAYAVTNASTTGGGGGDGDGYSSSNIGNGPSAGLAATAAAGPRALGGPDAEASAAEAAVAAAPPPSEPGPWPLRRLAIVSWSAARMRLPLPTPVRRGLHLELQRHLAATAPPPPPANHLPYPHPLPPPSADLVPYIWSCFVLGVPLGPPGPLLASLDAAPGLQPGALSDWQLFMLLHALAGWRLAPPPRWSAAVPRRLVAWLAAPSPTPGPEVAPGPGRWEAGASGLPGRSRASASSGDGRPGSGDGALADGPRRVDPALLLQALRALTYLRAAAAFAAGPPTGPAAAPAPARYPPPSPLDDAIWAPLWPVLRSAARHQLLLVFGRPAPAWQLTRSARRPPPRGAAADADADASVAADAASLAPSHLAPASSSSPGPPAAASSGASPAAYSPRDRLAALRCAQATGVLSDREWASFGLPALRRLAHELPPHLYPLWLSLVARLSGLVARRALEELLMSFCLASAPRLAALRPATLHRTLRAAGRAASVLRLQFGWDWGSTALRCYSRSVGELPPTMVAQVPLGMLLLHVPGVLLRLRRVPPPRWQLSYVQLVRGTLPHMRRTEVVRMLLDGEQLSPELGALLREAAPDQAAAVALWRQEQQLQEQERLLQLRRGKA</sequence>
<feature type="region of interest" description="Disordered" evidence="2">
    <location>
        <begin position="706"/>
        <end position="739"/>
    </location>
</feature>
<keyword evidence="4" id="KW-1185">Reference proteome</keyword>
<dbReference type="Proteomes" id="UP000236333">
    <property type="component" value="Unassembled WGS sequence"/>
</dbReference>
<evidence type="ECO:0000313" key="3">
    <source>
        <dbReference type="EMBL" id="PNH08752.1"/>
    </source>
</evidence>
<protein>
    <submittedName>
        <fullName evidence="3">Uncharacterized protein</fullName>
    </submittedName>
</protein>
<feature type="compositionally biased region" description="Low complexity" evidence="2">
    <location>
        <begin position="1126"/>
        <end position="1136"/>
    </location>
</feature>
<evidence type="ECO:0000256" key="2">
    <source>
        <dbReference type="SAM" id="MobiDB-lite"/>
    </source>
</evidence>
<feature type="compositionally biased region" description="Gly residues" evidence="2">
    <location>
        <begin position="1137"/>
        <end position="1150"/>
    </location>
</feature>
<organism evidence="3 4">
    <name type="scientific">Tetrabaena socialis</name>
    <dbReference type="NCBI Taxonomy" id="47790"/>
    <lineage>
        <taxon>Eukaryota</taxon>
        <taxon>Viridiplantae</taxon>
        <taxon>Chlorophyta</taxon>
        <taxon>core chlorophytes</taxon>
        <taxon>Chlorophyceae</taxon>
        <taxon>CS clade</taxon>
        <taxon>Chlamydomonadales</taxon>
        <taxon>Tetrabaenaceae</taxon>
        <taxon>Tetrabaena</taxon>
    </lineage>
</organism>
<dbReference type="OrthoDB" id="550539at2759"/>
<feature type="region of interest" description="Disordered" evidence="2">
    <location>
        <begin position="83"/>
        <end position="109"/>
    </location>
</feature>
<feature type="region of interest" description="Disordered" evidence="2">
    <location>
        <begin position="1032"/>
        <end position="1057"/>
    </location>
</feature>
<feature type="region of interest" description="Disordered" evidence="2">
    <location>
        <begin position="1580"/>
        <end position="1601"/>
    </location>
</feature>
<reference evidence="3 4" key="1">
    <citation type="journal article" date="2017" name="Mol. Biol. Evol.">
        <title>The 4-celled Tetrabaena socialis nuclear genome reveals the essential components for genetic control of cell number at the origin of multicellularity in the volvocine lineage.</title>
        <authorList>
            <person name="Featherston J."/>
            <person name="Arakaki Y."/>
            <person name="Hanschen E.R."/>
            <person name="Ferris P.J."/>
            <person name="Michod R.E."/>
            <person name="Olson B.J.S.C."/>
            <person name="Nozaki H."/>
            <person name="Durand P.M."/>
        </authorList>
    </citation>
    <scope>NUCLEOTIDE SEQUENCE [LARGE SCALE GENOMIC DNA]</scope>
    <source>
        <strain evidence="3 4">NIES-571</strain>
    </source>
</reference>
<feature type="compositionally biased region" description="Low complexity" evidence="2">
    <location>
        <begin position="1436"/>
        <end position="1453"/>
    </location>
</feature>
<evidence type="ECO:0000256" key="1">
    <source>
        <dbReference type="ARBA" id="ARBA00022581"/>
    </source>
</evidence>
<name>A0A2J8A889_9CHLO</name>
<feature type="compositionally biased region" description="Low complexity" evidence="2">
    <location>
        <begin position="300"/>
        <end position="312"/>
    </location>
</feature>
<feature type="compositionally biased region" description="Low complexity" evidence="2">
    <location>
        <begin position="1257"/>
        <end position="1275"/>
    </location>
</feature>
<feature type="region of interest" description="Disordered" evidence="2">
    <location>
        <begin position="850"/>
        <end position="886"/>
    </location>
</feature>
<dbReference type="PANTHER" id="PTHR13037">
    <property type="entry name" value="FORMIN"/>
    <property type="match status" value="1"/>
</dbReference>
<dbReference type="EMBL" id="PGGS01000117">
    <property type="protein sequence ID" value="PNH08752.1"/>
    <property type="molecule type" value="Genomic_DNA"/>
</dbReference>
<feature type="region of interest" description="Disordered" evidence="2">
    <location>
        <begin position="551"/>
        <end position="598"/>
    </location>
</feature>
<feature type="compositionally biased region" description="Pro residues" evidence="2">
    <location>
        <begin position="173"/>
        <end position="197"/>
    </location>
</feature>
<comment type="caution">
    <text evidence="3">The sequence shown here is derived from an EMBL/GenBank/DDBJ whole genome shotgun (WGS) entry which is preliminary data.</text>
</comment>
<feature type="region of interest" description="Disordered" evidence="2">
    <location>
        <begin position="1257"/>
        <end position="1281"/>
    </location>
</feature>
<feature type="region of interest" description="Disordered" evidence="2">
    <location>
        <begin position="1421"/>
        <end position="1466"/>
    </location>
</feature>
<feature type="compositionally biased region" description="Low complexity" evidence="2">
    <location>
        <begin position="203"/>
        <end position="212"/>
    </location>
</feature>
<feature type="region of interest" description="Disordered" evidence="2">
    <location>
        <begin position="167"/>
        <end position="218"/>
    </location>
</feature>
<feature type="compositionally biased region" description="Gly residues" evidence="2">
    <location>
        <begin position="850"/>
        <end position="873"/>
    </location>
</feature>
<proteinExistence type="predicted"/>
<dbReference type="PANTHER" id="PTHR13037:SF24">
    <property type="entry name" value="POLYCOMB PROTEIN PCL-RELATED"/>
    <property type="match status" value="1"/>
</dbReference>
<feature type="compositionally biased region" description="Low complexity" evidence="2">
    <location>
        <begin position="551"/>
        <end position="578"/>
    </location>
</feature>
<keyword evidence="1" id="KW-0945">Host-virus interaction</keyword>
<gene>
    <name evidence="3" type="ORF">TSOC_004673</name>
</gene>
<feature type="region of interest" description="Disordered" evidence="2">
    <location>
        <begin position="259"/>
        <end position="340"/>
    </location>
</feature>
<feature type="region of interest" description="Disordered" evidence="2">
    <location>
        <begin position="1221"/>
        <end position="1240"/>
    </location>
</feature>
<feature type="region of interest" description="Disordered" evidence="2">
    <location>
        <begin position="1126"/>
        <end position="1168"/>
    </location>
</feature>
<evidence type="ECO:0000313" key="4">
    <source>
        <dbReference type="Proteomes" id="UP000236333"/>
    </source>
</evidence>